<feature type="domain" description="N-acetyltransferase" evidence="1">
    <location>
        <begin position="11"/>
        <end position="170"/>
    </location>
</feature>
<dbReference type="RefSeq" id="WP_179478851.1">
    <property type="nucleotide sequence ID" value="NZ_JACCFW010000001.1"/>
</dbReference>
<keyword evidence="3" id="KW-1185">Reference proteome</keyword>
<evidence type="ECO:0000259" key="1">
    <source>
        <dbReference type="PROSITE" id="PS51186"/>
    </source>
</evidence>
<comment type="caution">
    <text evidence="2">The sequence shown here is derived from an EMBL/GenBank/DDBJ whole genome shotgun (WGS) entry which is preliminary data.</text>
</comment>
<dbReference type="PROSITE" id="PS51186">
    <property type="entry name" value="GNAT"/>
    <property type="match status" value="1"/>
</dbReference>
<protein>
    <submittedName>
        <fullName evidence="2">Ribosomal protein S18 acetylase RimI-like enzyme</fullName>
    </submittedName>
</protein>
<dbReference type="AlphaFoldDB" id="A0A853D8L0"/>
<dbReference type="EMBL" id="JACCFW010000001">
    <property type="protein sequence ID" value="NYJ73532.1"/>
    <property type="molecule type" value="Genomic_DNA"/>
</dbReference>
<evidence type="ECO:0000313" key="3">
    <source>
        <dbReference type="Proteomes" id="UP000571817"/>
    </source>
</evidence>
<dbReference type="Proteomes" id="UP000571817">
    <property type="component" value="Unassembled WGS sequence"/>
</dbReference>
<name>A0A853D8L0_9MICO</name>
<proteinExistence type="predicted"/>
<dbReference type="InterPro" id="IPR000182">
    <property type="entry name" value="GNAT_dom"/>
</dbReference>
<reference evidence="2 3" key="1">
    <citation type="submission" date="2020-07" db="EMBL/GenBank/DDBJ databases">
        <title>Sequencing the genomes of 1000 actinobacteria strains.</title>
        <authorList>
            <person name="Klenk H.-P."/>
        </authorList>
    </citation>
    <scope>NUCLEOTIDE SEQUENCE [LARGE SCALE GENOMIC DNA]</scope>
    <source>
        <strain evidence="2 3">DSM 29531</strain>
    </source>
</reference>
<evidence type="ECO:0000313" key="2">
    <source>
        <dbReference type="EMBL" id="NYJ73532.1"/>
    </source>
</evidence>
<keyword evidence="2" id="KW-0687">Ribonucleoprotein</keyword>
<dbReference type="GO" id="GO:0005840">
    <property type="term" value="C:ribosome"/>
    <property type="evidence" value="ECO:0007669"/>
    <property type="project" value="UniProtKB-KW"/>
</dbReference>
<sequence>MTTAHGDSGGPAIRAAAIEDVPAIAALVDRMWRTTYADLVDDSFWATVPMTFWAAEVRSHLCVAPTALVAVEGDDVVGWVCSGPARSEQIDIPRARSRELYTLYVGAPGHGLGQHLLDAALPNDEPAELWVFEANLAAQRFYRRNGFTPEGSRHVYLPETAALPEIRMVR</sequence>
<dbReference type="InterPro" id="IPR016181">
    <property type="entry name" value="Acyl_CoA_acyltransferase"/>
</dbReference>
<accession>A0A853D8L0</accession>
<keyword evidence="2" id="KW-0689">Ribosomal protein</keyword>
<organism evidence="2 3">
    <name type="scientific">Allobranchiibius huperziae</name>
    <dbReference type="NCBI Taxonomy" id="1874116"/>
    <lineage>
        <taxon>Bacteria</taxon>
        <taxon>Bacillati</taxon>
        <taxon>Actinomycetota</taxon>
        <taxon>Actinomycetes</taxon>
        <taxon>Micrococcales</taxon>
        <taxon>Dermacoccaceae</taxon>
        <taxon>Allobranchiibius</taxon>
    </lineage>
</organism>
<dbReference type="Gene3D" id="3.40.630.30">
    <property type="match status" value="1"/>
</dbReference>
<dbReference type="SUPFAM" id="SSF55729">
    <property type="entry name" value="Acyl-CoA N-acyltransferases (Nat)"/>
    <property type="match status" value="1"/>
</dbReference>
<gene>
    <name evidence="2" type="ORF">HNR15_000495</name>
</gene>
<dbReference type="Pfam" id="PF00583">
    <property type="entry name" value="Acetyltransf_1"/>
    <property type="match status" value="1"/>
</dbReference>
<dbReference type="GO" id="GO:0016747">
    <property type="term" value="F:acyltransferase activity, transferring groups other than amino-acyl groups"/>
    <property type="evidence" value="ECO:0007669"/>
    <property type="project" value="InterPro"/>
</dbReference>